<organism evidence="1 2">
    <name type="scientific">Auriscalpium vulgare</name>
    <dbReference type="NCBI Taxonomy" id="40419"/>
    <lineage>
        <taxon>Eukaryota</taxon>
        <taxon>Fungi</taxon>
        <taxon>Dikarya</taxon>
        <taxon>Basidiomycota</taxon>
        <taxon>Agaricomycotina</taxon>
        <taxon>Agaricomycetes</taxon>
        <taxon>Russulales</taxon>
        <taxon>Auriscalpiaceae</taxon>
        <taxon>Auriscalpium</taxon>
    </lineage>
</organism>
<comment type="caution">
    <text evidence="1">The sequence shown here is derived from an EMBL/GenBank/DDBJ whole genome shotgun (WGS) entry which is preliminary data.</text>
</comment>
<evidence type="ECO:0000313" key="2">
    <source>
        <dbReference type="Proteomes" id="UP000814033"/>
    </source>
</evidence>
<reference evidence="1" key="1">
    <citation type="submission" date="2021-02" db="EMBL/GenBank/DDBJ databases">
        <authorList>
            <consortium name="DOE Joint Genome Institute"/>
            <person name="Ahrendt S."/>
            <person name="Looney B.P."/>
            <person name="Miyauchi S."/>
            <person name="Morin E."/>
            <person name="Drula E."/>
            <person name="Courty P.E."/>
            <person name="Chicoki N."/>
            <person name="Fauchery L."/>
            <person name="Kohler A."/>
            <person name="Kuo A."/>
            <person name="Labutti K."/>
            <person name="Pangilinan J."/>
            <person name="Lipzen A."/>
            <person name="Riley R."/>
            <person name="Andreopoulos W."/>
            <person name="He G."/>
            <person name="Johnson J."/>
            <person name="Barry K.W."/>
            <person name="Grigoriev I.V."/>
            <person name="Nagy L."/>
            <person name="Hibbett D."/>
            <person name="Henrissat B."/>
            <person name="Matheny P.B."/>
            <person name="Labbe J."/>
            <person name="Martin F."/>
        </authorList>
    </citation>
    <scope>NUCLEOTIDE SEQUENCE</scope>
    <source>
        <strain evidence="1">FP105234-sp</strain>
    </source>
</reference>
<keyword evidence="2" id="KW-1185">Reference proteome</keyword>
<gene>
    <name evidence="1" type="ORF">FA95DRAFT_1607276</name>
</gene>
<proteinExistence type="predicted"/>
<accession>A0ACB8RQR5</accession>
<name>A0ACB8RQR5_9AGAM</name>
<dbReference type="EMBL" id="MU275937">
    <property type="protein sequence ID" value="KAI0045976.1"/>
    <property type="molecule type" value="Genomic_DNA"/>
</dbReference>
<evidence type="ECO:0000313" key="1">
    <source>
        <dbReference type="EMBL" id="KAI0045976.1"/>
    </source>
</evidence>
<protein>
    <submittedName>
        <fullName evidence="1">Uncharacterized protein</fullName>
    </submittedName>
</protein>
<reference evidence="1" key="2">
    <citation type="journal article" date="2022" name="New Phytol.">
        <title>Evolutionary transition to the ectomycorrhizal habit in the genomes of a hyperdiverse lineage of mushroom-forming fungi.</title>
        <authorList>
            <person name="Looney B."/>
            <person name="Miyauchi S."/>
            <person name="Morin E."/>
            <person name="Drula E."/>
            <person name="Courty P.E."/>
            <person name="Kohler A."/>
            <person name="Kuo A."/>
            <person name="LaButti K."/>
            <person name="Pangilinan J."/>
            <person name="Lipzen A."/>
            <person name="Riley R."/>
            <person name="Andreopoulos W."/>
            <person name="He G."/>
            <person name="Johnson J."/>
            <person name="Nolan M."/>
            <person name="Tritt A."/>
            <person name="Barry K.W."/>
            <person name="Grigoriev I.V."/>
            <person name="Nagy L.G."/>
            <person name="Hibbett D."/>
            <person name="Henrissat B."/>
            <person name="Matheny P.B."/>
            <person name="Labbe J."/>
            <person name="Martin F.M."/>
        </authorList>
    </citation>
    <scope>NUCLEOTIDE SEQUENCE</scope>
    <source>
        <strain evidence="1">FP105234-sp</strain>
    </source>
</reference>
<sequence length="617" mass="66332">MLGSDSHGLQGRVPDRFAHLARLASLAKRPATAVHVQPGSPWDKRKVTQGGTSFTPSFDGRPKTPSSSFPSLRRFTSEPSTPTLPPLLSLRLSSPSFLETVVHDGTSENPLYVIDTDDNTTKIRRSDARGFVNVARVRWRRDGASSPKDLDGVELAFGTKGSLRPADEFLAYSNGTISRYHKFYMPHHAPSLRWKRTGSSYYCSTESVKGPVAVLEPATLTTTAHLHIYDPLFRQGQSKPQRSHANLSLSLLDFLLVTALLILTPGDEWTNITRTAHIEPFPFLRPLDADADSNEASSSFLPPSPNHRASARSRRSSASDEPEFSSARAAALPTERWRAGATSSRAPSRGSGDTSVSASPITPTHYAGSLHHSAPRRTLYSTRNASTPSLSSHYAGRELPLPPPLPAPPSTPSRTSNRLTPLLPSSSAGGAYAHYGTPPTPSPQRSLPRPPTPGGHSPLPKPPPQHPPPSTPSRHHAFPPPTSGEKPPFSQPLHPAHTPPRHREPAQPPHRRTLSHAHAYGTPQRAPALPPLPKLPGDDDAGVYATPAKFPQEYAMHRPALGIRTALDGAEAAAAAPIVLAEVGPRASVYELPPPAYSAVDVQRSRTASARARAAEG</sequence>
<dbReference type="Proteomes" id="UP000814033">
    <property type="component" value="Unassembled WGS sequence"/>
</dbReference>